<dbReference type="SUPFAM" id="SSF82866">
    <property type="entry name" value="Multidrug efflux transporter AcrB transmembrane domain"/>
    <property type="match status" value="2"/>
</dbReference>
<dbReference type="PATRIC" id="fig|93466.3.peg.891"/>
<protein>
    <submittedName>
        <fullName evidence="8">RND transporter</fullName>
    </submittedName>
</protein>
<keyword evidence="4 6" id="KW-1133">Transmembrane helix</keyword>
<feature type="transmembrane region" description="Helical" evidence="6">
    <location>
        <begin position="201"/>
        <end position="218"/>
    </location>
</feature>
<keyword evidence="5 6" id="KW-0472">Membrane</keyword>
<dbReference type="Pfam" id="PF03176">
    <property type="entry name" value="MMPL"/>
    <property type="match status" value="2"/>
</dbReference>
<dbReference type="PANTHER" id="PTHR33406:SF13">
    <property type="entry name" value="MEMBRANE PROTEIN YDFJ"/>
    <property type="match status" value="1"/>
</dbReference>
<feature type="transmembrane region" description="Helical" evidence="6">
    <location>
        <begin position="317"/>
        <end position="341"/>
    </location>
</feature>
<sequence>MRKNLLLTFLDCIAKYKFTIISLMFLVLSVIIILNNAKVETRIETFLPGYKPGRPITEIDDPSVQNLVSMSLKFGDRARVSVIYESPVRLDKTGSLENLRRLHKKLENFENVQTVISILNYPGADLYIKDDALDLENLPKEYRSFISMDGRYALFLVMISVNGQVEPVVRKITNALKNEPVVVLSEASVNNKLFDELKRSMFFYPILMFGVILVIFFYQTQSLRATIVSLFVPIMASIYTYALHFAFGGVLNILTSMIASFLIIIGSAYPLHYYNAIFRTEDNVRKHISTPIFFSMFTTAVGFLSFLFVKIPAFREFGFLVSLGLLIDFLLTVTVGDELLLRAHRKAAKKPKSFGIKYIGNKPAMGILFVVIFLVGLSFFLIPSIKVGLTSTDYFSKKSEITKAYKLLEDNFGMKDAIYLVLEKEEGIFLPFDNRNIDEIIAELSQHSEISSVDFPRNVPVTALILASRNQPLLRYYIADAKTIRISINLSPEGADNLEKVTKITNEVMKKYSYNYYLAGTPFIWKAVNDNILASQIQSLVTALIIVFATILVVFKDFAESVKLISPVVFATILNFFYMAIFKMKLEISTALTSSIIIGLAIDYSIHVGHDYGKTKNIFSSIKNVGPAILGNAFGIVGGFLTLLIGGELAMFKRIAILVSLGISTAAVLTLTVLPFLLSLGRIKEVKESLNDEK</sequence>
<dbReference type="GO" id="GO:0005886">
    <property type="term" value="C:plasma membrane"/>
    <property type="evidence" value="ECO:0007669"/>
    <property type="project" value="UniProtKB-SubCell"/>
</dbReference>
<feature type="transmembrane region" description="Helical" evidence="6">
    <location>
        <begin position="292"/>
        <end position="311"/>
    </location>
</feature>
<feature type="transmembrane region" description="Helical" evidence="6">
    <location>
        <begin position="655"/>
        <end position="678"/>
    </location>
</feature>
<feature type="transmembrane region" description="Helical" evidence="6">
    <location>
        <begin position="562"/>
        <end position="582"/>
    </location>
</feature>
<name>A0A172T2M6_FERPE</name>
<dbReference type="Proteomes" id="UP000077096">
    <property type="component" value="Chromosome"/>
</dbReference>
<dbReference type="PANTHER" id="PTHR33406">
    <property type="entry name" value="MEMBRANE PROTEIN MJ1562-RELATED"/>
    <property type="match status" value="1"/>
</dbReference>
<dbReference type="Gene3D" id="1.20.1640.10">
    <property type="entry name" value="Multidrug efflux transporter AcrB transmembrane domain"/>
    <property type="match status" value="2"/>
</dbReference>
<gene>
    <name evidence="8" type="ORF">JM64_04150</name>
</gene>
<evidence type="ECO:0000259" key="7">
    <source>
        <dbReference type="Pfam" id="PF03176"/>
    </source>
</evidence>
<dbReference type="OrthoDB" id="36236at2"/>
<proteinExistence type="predicted"/>
<evidence type="ECO:0000256" key="6">
    <source>
        <dbReference type="SAM" id="Phobius"/>
    </source>
</evidence>
<dbReference type="InterPro" id="IPR050545">
    <property type="entry name" value="Mycobact_MmpL"/>
</dbReference>
<accession>A0A172T2M6</accession>
<feature type="domain" description="Membrane transport protein MMPL" evidence="7">
    <location>
        <begin position="138"/>
        <end position="347"/>
    </location>
</feature>
<dbReference type="KEGG" id="fng:JM64_04150"/>
<keyword evidence="3 6" id="KW-0812">Transmembrane</keyword>
<reference evidence="8 9" key="1">
    <citation type="submission" date="2014-08" db="EMBL/GenBank/DDBJ databases">
        <title>Fervidobacterium pennivorans DYC genome.</title>
        <authorList>
            <person name="Wushke S."/>
        </authorList>
    </citation>
    <scope>NUCLEOTIDE SEQUENCE [LARGE SCALE GENOMIC DNA]</scope>
    <source>
        <strain evidence="8 9">DYC</strain>
    </source>
</reference>
<feature type="transmembrane region" description="Helical" evidence="6">
    <location>
        <begin position="225"/>
        <end position="247"/>
    </location>
</feature>
<evidence type="ECO:0000313" key="9">
    <source>
        <dbReference type="Proteomes" id="UP000077096"/>
    </source>
</evidence>
<feature type="transmembrane region" description="Helical" evidence="6">
    <location>
        <begin position="537"/>
        <end position="555"/>
    </location>
</feature>
<evidence type="ECO:0000256" key="2">
    <source>
        <dbReference type="ARBA" id="ARBA00022475"/>
    </source>
</evidence>
<organism evidence="8 9">
    <name type="scientific">Fervidobacterium pennivorans</name>
    <dbReference type="NCBI Taxonomy" id="93466"/>
    <lineage>
        <taxon>Bacteria</taxon>
        <taxon>Thermotogati</taxon>
        <taxon>Thermotogota</taxon>
        <taxon>Thermotogae</taxon>
        <taxon>Thermotogales</taxon>
        <taxon>Fervidobacteriaceae</taxon>
        <taxon>Fervidobacterium</taxon>
    </lineage>
</organism>
<evidence type="ECO:0000256" key="5">
    <source>
        <dbReference type="ARBA" id="ARBA00023136"/>
    </source>
</evidence>
<feature type="transmembrane region" description="Helical" evidence="6">
    <location>
        <begin position="253"/>
        <end position="271"/>
    </location>
</feature>
<dbReference type="EMBL" id="CP011393">
    <property type="protein sequence ID" value="ANE41259.1"/>
    <property type="molecule type" value="Genomic_DNA"/>
</dbReference>
<evidence type="ECO:0000313" key="8">
    <source>
        <dbReference type="EMBL" id="ANE41259.1"/>
    </source>
</evidence>
<feature type="transmembrane region" description="Helical" evidence="6">
    <location>
        <begin position="12"/>
        <end position="34"/>
    </location>
</feature>
<feature type="domain" description="Membrane transport protein MMPL" evidence="7">
    <location>
        <begin position="397"/>
        <end position="681"/>
    </location>
</feature>
<evidence type="ECO:0000256" key="3">
    <source>
        <dbReference type="ARBA" id="ARBA00022692"/>
    </source>
</evidence>
<evidence type="ECO:0000256" key="1">
    <source>
        <dbReference type="ARBA" id="ARBA00004651"/>
    </source>
</evidence>
<dbReference type="InterPro" id="IPR004869">
    <property type="entry name" value="MMPL_dom"/>
</dbReference>
<feature type="transmembrane region" description="Helical" evidence="6">
    <location>
        <begin position="588"/>
        <end position="606"/>
    </location>
</feature>
<evidence type="ECO:0000256" key="4">
    <source>
        <dbReference type="ARBA" id="ARBA00022989"/>
    </source>
</evidence>
<dbReference type="AlphaFoldDB" id="A0A172T2M6"/>
<feature type="transmembrane region" description="Helical" evidence="6">
    <location>
        <begin position="627"/>
        <end position="649"/>
    </location>
</feature>
<keyword evidence="2" id="KW-1003">Cell membrane</keyword>
<comment type="subcellular location">
    <subcellularLocation>
        <location evidence="1">Cell membrane</location>
        <topology evidence="1">Multi-pass membrane protein</topology>
    </subcellularLocation>
</comment>
<feature type="transmembrane region" description="Helical" evidence="6">
    <location>
        <begin position="362"/>
        <end position="382"/>
    </location>
</feature>